<evidence type="ECO:0000313" key="2">
    <source>
        <dbReference type="EMBL" id="URE44225.1"/>
    </source>
</evidence>
<keyword evidence="1" id="KW-0732">Signal</keyword>
<evidence type="ECO:0008006" key="4">
    <source>
        <dbReference type="Google" id="ProtNLM"/>
    </source>
</evidence>
<proteinExistence type="predicted"/>
<gene>
    <name evidence="2" type="ORF">MUK42_32943</name>
</gene>
<evidence type="ECO:0000313" key="3">
    <source>
        <dbReference type="Proteomes" id="UP001055439"/>
    </source>
</evidence>
<evidence type="ECO:0000256" key="1">
    <source>
        <dbReference type="SAM" id="SignalP"/>
    </source>
</evidence>
<feature type="signal peptide" evidence="1">
    <location>
        <begin position="1"/>
        <end position="23"/>
    </location>
</feature>
<feature type="chain" id="PRO_5039108061" description="Secreted protein" evidence="1">
    <location>
        <begin position="24"/>
        <end position="152"/>
    </location>
</feature>
<name>A0A9E7LAW9_9LILI</name>
<keyword evidence="3" id="KW-1185">Reference proteome</keyword>
<dbReference type="Proteomes" id="UP001055439">
    <property type="component" value="Chromosome 9"/>
</dbReference>
<dbReference type="EMBL" id="CP097511">
    <property type="protein sequence ID" value="URE44225.1"/>
    <property type="molecule type" value="Genomic_DNA"/>
</dbReference>
<organism evidence="2 3">
    <name type="scientific">Musa troglodytarum</name>
    <name type="common">fe'i banana</name>
    <dbReference type="NCBI Taxonomy" id="320322"/>
    <lineage>
        <taxon>Eukaryota</taxon>
        <taxon>Viridiplantae</taxon>
        <taxon>Streptophyta</taxon>
        <taxon>Embryophyta</taxon>
        <taxon>Tracheophyta</taxon>
        <taxon>Spermatophyta</taxon>
        <taxon>Magnoliopsida</taxon>
        <taxon>Liliopsida</taxon>
        <taxon>Zingiberales</taxon>
        <taxon>Musaceae</taxon>
        <taxon>Musa</taxon>
    </lineage>
</organism>
<reference evidence="2" key="1">
    <citation type="submission" date="2022-05" db="EMBL/GenBank/DDBJ databases">
        <title>The Musa troglodytarum L. genome provides insights into the mechanism of non-climacteric behaviour and enrichment of carotenoids.</title>
        <authorList>
            <person name="Wang J."/>
        </authorList>
    </citation>
    <scope>NUCLEOTIDE SEQUENCE</scope>
    <source>
        <tissue evidence="2">Leaf</tissue>
    </source>
</reference>
<accession>A0A9E7LAW9</accession>
<sequence>MRSKPCLLMGFMLLLLLFHGLWQRSGSSGGGDNQLHQPSVAQGAKVTETPWLLAPAMDLLRAPAAFRAKNVLQEAVRRHWRRRQQLRLPLPVPAAVLQWLVHRRHGKPTAVRQLRQPVPAWPPLPVGPVTMPRLCRRFVARTHRTTLKHRRP</sequence>
<dbReference type="AlphaFoldDB" id="A0A9E7LAW9"/>
<protein>
    <recommendedName>
        <fullName evidence="4">Secreted protein</fullName>
    </recommendedName>
</protein>